<reference evidence="3" key="1">
    <citation type="submission" date="2015-02" db="EMBL/GenBank/DDBJ databases">
        <title>Genome sequencing for Strongylocentrotus purpuratus.</title>
        <authorList>
            <person name="Murali S."/>
            <person name="Liu Y."/>
            <person name="Vee V."/>
            <person name="English A."/>
            <person name="Wang M."/>
            <person name="Skinner E."/>
            <person name="Han Y."/>
            <person name="Muzny D.M."/>
            <person name="Worley K.C."/>
            <person name="Gibbs R.A."/>
        </authorList>
    </citation>
    <scope>NUCLEOTIDE SEQUENCE</scope>
</reference>
<dbReference type="InterPro" id="IPR011029">
    <property type="entry name" value="DEATH-like_dom_sf"/>
</dbReference>
<reference evidence="2" key="2">
    <citation type="submission" date="2021-01" db="UniProtKB">
        <authorList>
            <consortium name="EnsemblMetazoa"/>
        </authorList>
    </citation>
    <scope>IDENTIFICATION</scope>
</reference>
<dbReference type="EnsemblMetazoa" id="XM_030984912">
    <property type="protein sequence ID" value="XP_030840772"/>
    <property type="gene ID" value="LOC115923695"/>
</dbReference>
<feature type="region of interest" description="Disordered" evidence="1">
    <location>
        <begin position="137"/>
        <end position="171"/>
    </location>
</feature>
<dbReference type="InParanoid" id="A0A7M7NTJ2"/>
<name>A0A7M7NTJ2_STRPU</name>
<evidence type="ECO:0000313" key="2">
    <source>
        <dbReference type="EnsemblMetazoa" id="XP_030840772"/>
    </source>
</evidence>
<organism evidence="2 3">
    <name type="scientific">Strongylocentrotus purpuratus</name>
    <name type="common">Purple sea urchin</name>
    <dbReference type="NCBI Taxonomy" id="7668"/>
    <lineage>
        <taxon>Eukaryota</taxon>
        <taxon>Metazoa</taxon>
        <taxon>Echinodermata</taxon>
        <taxon>Eleutherozoa</taxon>
        <taxon>Echinozoa</taxon>
        <taxon>Echinoidea</taxon>
        <taxon>Euechinoidea</taxon>
        <taxon>Echinacea</taxon>
        <taxon>Camarodonta</taxon>
        <taxon>Echinidea</taxon>
        <taxon>Strongylocentrotidae</taxon>
        <taxon>Strongylocentrotus</taxon>
    </lineage>
</organism>
<protein>
    <recommendedName>
        <fullName evidence="4">Death domain-containing protein</fullName>
    </recommendedName>
</protein>
<dbReference type="GeneID" id="115923695"/>
<dbReference type="KEGG" id="spu:115923695"/>
<proteinExistence type="predicted"/>
<dbReference type="Proteomes" id="UP000007110">
    <property type="component" value="Unassembled WGS sequence"/>
</dbReference>
<dbReference type="RefSeq" id="XP_030840772.1">
    <property type="nucleotide sequence ID" value="XM_030984912.1"/>
</dbReference>
<evidence type="ECO:0000313" key="3">
    <source>
        <dbReference type="Proteomes" id="UP000007110"/>
    </source>
</evidence>
<evidence type="ECO:0000256" key="1">
    <source>
        <dbReference type="SAM" id="MobiDB-lite"/>
    </source>
</evidence>
<dbReference type="AlphaFoldDB" id="A0A7M7NTJ2"/>
<sequence length="171" mass="19153">MANRTKSIPSDYELLSLAGEITQKKDFFKLGVNLNFLIPVLRKSLKECSGDVYSATLMTLQQWRDNQRPGTDVRSKLHTILKELGHKAADMLVTDDADFDKRSLLRTVEVCTPSESSASITKNMDFQRDVADDDSMVSSAMSHSDYSMSVKKDSKFDESGSGSEKLSWNNQ</sequence>
<feature type="compositionally biased region" description="Low complexity" evidence="1">
    <location>
        <begin position="137"/>
        <end position="149"/>
    </location>
</feature>
<evidence type="ECO:0008006" key="4">
    <source>
        <dbReference type="Google" id="ProtNLM"/>
    </source>
</evidence>
<accession>A0A7M7NTJ2</accession>
<keyword evidence="3" id="KW-1185">Reference proteome</keyword>
<feature type="compositionally biased region" description="Polar residues" evidence="1">
    <location>
        <begin position="160"/>
        <end position="171"/>
    </location>
</feature>
<dbReference type="Gene3D" id="1.10.533.10">
    <property type="entry name" value="Death Domain, Fas"/>
    <property type="match status" value="1"/>
</dbReference>